<proteinExistence type="predicted"/>
<gene>
    <name evidence="1" type="ORF">CFter6_1805</name>
</gene>
<reference evidence="1 2" key="1">
    <citation type="submission" date="2015-11" db="EMBL/GenBank/DDBJ databases">
        <title>Exploring the genomic traits of fungus-feeding bacterial genus Collimonas.</title>
        <authorList>
            <person name="Song C."/>
            <person name="Schmidt R."/>
            <person name="de Jager V."/>
            <person name="Krzyzanowska D."/>
            <person name="Jongedijk E."/>
            <person name="Cankar K."/>
            <person name="Beekwilder J."/>
            <person name="van Veen A."/>
            <person name="de Boer W."/>
            <person name="van Veen J.A."/>
            <person name="Garbeva P."/>
        </authorList>
    </citation>
    <scope>NUCLEOTIDE SEQUENCE [LARGE SCALE GENOMIC DNA]</scope>
    <source>
        <strain evidence="1 2">Ter6</strain>
    </source>
</reference>
<sequence length="43" mass="4536">MSGGAALASPDTAGAESMLLASAPLLFYSKKYTRQTAKILIYQ</sequence>
<dbReference type="AlphaFoldDB" id="A0A127P9T5"/>
<dbReference type="PATRIC" id="fig|158899.10.peg.1811"/>
<dbReference type="EMBL" id="CP013232">
    <property type="protein sequence ID" value="AMO94503.1"/>
    <property type="molecule type" value="Genomic_DNA"/>
</dbReference>
<dbReference type="Proteomes" id="UP000072421">
    <property type="component" value="Chromosome"/>
</dbReference>
<accession>A0A127P9T5</accession>
<name>A0A127P9T5_9BURK</name>
<protein>
    <submittedName>
        <fullName evidence="1">Uncharacterized protein</fullName>
    </submittedName>
</protein>
<evidence type="ECO:0000313" key="2">
    <source>
        <dbReference type="Proteomes" id="UP000072421"/>
    </source>
</evidence>
<evidence type="ECO:0000313" key="1">
    <source>
        <dbReference type="EMBL" id="AMO94503.1"/>
    </source>
</evidence>
<organism evidence="1">
    <name type="scientific">Collimonas fungivorans</name>
    <dbReference type="NCBI Taxonomy" id="158899"/>
    <lineage>
        <taxon>Bacteria</taxon>
        <taxon>Pseudomonadati</taxon>
        <taxon>Pseudomonadota</taxon>
        <taxon>Betaproteobacteria</taxon>
        <taxon>Burkholderiales</taxon>
        <taxon>Oxalobacteraceae</taxon>
        <taxon>Collimonas</taxon>
    </lineage>
</organism>